<dbReference type="PROSITE" id="PS50016">
    <property type="entry name" value="ZF_PHD_2"/>
    <property type="match status" value="1"/>
</dbReference>
<feature type="region of interest" description="Disordered" evidence="7">
    <location>
        <begin position="1380"/>
        <end position="1407"/>
    </location>
</feature>
<dbReference type="InterPro" id="IPR001965">
    <property type="entry name" value="Znf_PHD"/>
</dbReference>
<evidence type="ECO:0000313" key="9">
    <source>
        <dbReference type="EMBL" id="KAG6575916.1"/>
    </source>
</evidence>
<dbReference type="InterPro" id="IPR019787">
    <property type="entry name" value="Znf_PHD-finger"/>
</dbReference>
<dbReference type="GO" id="GO:0003714">
    <property type="term" value="F:transcription corepressor activity"/>
    <property type="evidence" value="ECO:0007669"/>
    <property type="project" value="InterPro"/>
</dbReference>
<dbReference type="GO" id="GO:0003677">
    <property type="term" value="F:DNA binding"/>
    <property type="evidence" value="ECO:0007669"/>
    <property type="project" value="InterPro"/>
</dbReference>
<dbReference type="Pfam" id="PF23209">
    <property type="entry name" value="IDM1_C"/>
    <property type="match status" value="1"/>
</dbReference>
<dbReference type="Pfam" id="PF16135">
    <property type="entry name" value="TDBD"/>
    <property type="match status" value="1"/>
</dbReference>
<dbReference type="InterPro" id="IPR017956">
    <property type="entry name" value="AT_hook_DNA-bd_motif"/>
</dbReference>
<evidence type="ECO:0000259" key="8">
    <source>
        <dbReference type="PROSITE" id="PS50016"/>
    </source>
</evidence>
<evidence type="ECO:0000256" key="7">
    <source>
        <dbReference type="SAM" id="MobiDB-lite"/>
    </source>
</evidence>
<comment type="caution">
    <text evidence="9">The sequence shown here is derived from an EMBL/GenBank/DDBJ whole genome shotgun (WGS) entry which is preliminary data.</text>
</comment>
<evidence type="ECO:0000256" key="6">
    <source>
        <dbReference type="PROSITE-ProRule" id="PRU00146"/>
    </source>
</evidence>
<dbReference type="PANTHER" id="PTHR46309:SF1">
    <property type="entry name" value="PHD FINGER PROTEIN 12"/>
    <property type="match status" value="1"/>
</dbReference>
<protein>
    <submittedName>
        <fullName evidence="9">Increased DNA methylation 1</fullName>
    </submittedName>
</protein>
<accession>A0AAV6M6S9</accession>
<keyword evidence="10" id="KW-1185">Reference proteome</keyword>
<dbReference type="EMBL" id="JAGKQH010000017">
    <property type="protein sequence ID" value="KAG6575916.1"/>
    <property type="molecule type" value="Genomic_DNA"/>
</dbReference>
<dbReference type="PANTHER" id="PTHR46309">
    <property type="entry name" value="PHD FINGER PROTEIN 12"/>
    <property type="match status" value="1"/>
</dbReference>
<dbReference type="InterPro" id="IPR054292">
    <property type="entry name" value="DUF7028"/>
</dbReference>
<dbReference type="GO" id="GO:0005634">
    <property type="term" value="C:nucleus"/>
    <property type="evidence" value="ECO:0007669"/>
    <property type="project" value="UniProtKB-SubCell"/>
</dbReference>
<dbReference type="InterPro" id="IPR042163">
    <property type="entry name" value="PHF12"/>
</dbReference>
<dbReference type="PROSITE" id="PS01359">
    <property type="entry name" value="ZF_PHD_1"/>
    <property type="match status" value="1"/>
</dbReference>
<keyword evidence="3 6" id="KW-0863">Zinc-finger</keyword>
<dbReference type="InterPro" id="IPR019786">
    <property type="entry name" value="Zinc_finger_PHD-type_CS"/>
</dbReference>
<feature type="compositionally biased region" description="Basic residues" evidence="7">
    <location>
        <begin position="677"/>
        <end position="688"/>
    </location>
</feature>
<dbReference type="InterPro" id="IPR056511">
    <property type="entry name" value="IDM1_C"/>
</dbReference>
<feature type="compositionally biased region" description="Basic and acidic residues" evidence="7">
    <location>
        <begin position="317"/>
        <end position="332"/>
    </location>
</feature>
<gene>
    <name evidence="9" type="primary">IDM1</name>
    <name evidence="9" type="ORF">SDJN03_26555</name>
</gene>
<feature type="region of interest" description="Disordered" evidence="7">
    <location>
        <begin position="668"/>
        <end position="704"/>
    </location>
</feature>
<feature type="compositionally biased region" description="Basic and acidic residues" evidence="7">
    <location>
        <begin position="418"/>
        <end position="428"/>
    </location>
</feature>
<keyword evidence="4" id="KW-0862">Zinc</keyword>
<dbReference type="SMART" id="SM00249">
    <property type="entry name" value="PHD"/>
    <property type="match status" value="2"/>
</dbReference>
<evidence type="ECO:0000256" key="1">
    <source>
        <dbReference type="ARBA" id="ARBA00004123"/>
    </source>
</evidence>
<feature type="region of interest" description="Disordered" evidence="7">
    <location>
        <begin position="1279"/>
        <end position="1307"/>
    </location>
</feature>
<evidence type="ECO:0000256" key="5">
    <source>
        <dbReference type="ARBA" id="ARBA00023242"/>
    </source>
</evidence>
<feature type="region of interest" description="Disordered" evidence="7">
    <location>
        <begin position="265"/>
        <end position="459"/>
    </location>
</feature>
<dbReference type="Pfam" id="PF22970">
    <property type="entry name" value="DUF7028"/>
    <property type="match status" value="1"/>
</dbReference>
<comment type="subcellular location">
    <subcellularLocation>
        <location evidence="1">Nucleus</location>
    </subcellularLocation>
</comment>
<dbReference type="SMART" id="SM00384">
    <property type="entry name" value="AT_hook"/>
    <property type="match status" value="6"/>
</dbReference>
<dbReference type="InterPro" id="IPR032308">
    <property type="entry name" value="TDBD"/>
</dbReference>
<name>A0AAV6M6S9_9ROSI</name>
<feature type="non-terminal residue" evidence="9">
    <location>
        <position position="1"/>
    </location>
</feature>
<evidence type="ECO:0000256" key="2">
    <source>
        <dbReference type="ARBA" id="ARBA00022723"/>
    </source>
</evidence>
<evidence type="ECO:0000256" key="4">
    <source>
        <dbReference type="ARBA" id="ARBA00022833"/>
    </source>
</evidence>
<dbReference type="GO" id="GO:0008270">
    <property type="term" value="F:zinc ion binding"/>
    <property type="evidence" value="ECO:0007669"/>
    <property type="project" value="UniProtKB-KW"/>
</dbReference>
<feature type="compositionally biased region" description="Basic and acidic residues" evidence="7">
    <location>
        <begin position="689"/>
        <end position="701"/>
    </location>
</feature>
<feature type="compositionally biased region" description="Basic and acidic residues" evidence="7">
    <location>
        <begin position="265"/>
        <end position="274"/>
    </location>
</feature>
<evidence type="ECO:0000313" key="10">
    <source>
        <dbReference type="Proteomes" id="UP000685013"/>
    </source>
</evidence>
<dbReference type="GO" id="GO:0006357">
    <property type="term" value="P:regulation of transcription by RNA polymerase II"/>
    <property type="evidence" value="ECO:0007669"/>
    <property type="project" value="TreeGrafter"/>
</dbReference>
<reference evidence="9 10" key="1">
    <citation type="journal article" date="2021" name="Hortic Res">
        <title>The domestication of Cucurbita argyrosperma as revealed by the genome of its wild relative.</title>
        <authorList>
            <person name="Barrera-Redondo J."/>
            <person name="Sanchez-de la Vega G."/>
            <person name="Aguirre-Liguori J.A."/>
            <person name="Castellanos-Morales G."/>
            <person name="Gutierrez-Guerrero Y.T."/>
            <person name="Aguirre-Dugua X."/>
            <person name="Aguirre-Planter E."/>
            <person name="Tenaillon M.I."/>
            <person name="Lira-Saade R."/>
            <person name="Eguiarte L.E."/>
        </authorList>
    </citation>
    <scope>NUCLEOTIDE SEQUENCE [LARGE SCALE GENOMIC DNA]</scope>
    <source>
        <strain evidence="9">JBR-2021</strain>
    </source>
</reference>
<feature type="domain" description="PHD-type" evidence="8">
    <location>
        <begin position="845"/>
        <end position="890"/>
    </location>
</feature>
<feature type="compositionally biased region" description="Polar residues" evidence="7">
    <location>
        <begin position="1386"/>
        <end position="1400"/>
    </location>
</feature>
<keyword evidence="2" id="KW-0479">Metal-binding</keyword>
<proteinExistence type="predicted"/>
<dbReference type="Proteomes" id="UP000685013">
    <property type="component" value="Chromosome 17"/>
</dbReference>
<dbReference type="Pfam" id="PF02178">
    <property type="entry name" value="AT_hook"/>
    <property type="match status" value="4"/>
</dbReference>
<organism evidence="9 10">
    <name type="scientific">Cucurbita argyrosperma subsp. sororia</name>
    <dbReference type="NCBI Taxonomy" id="37648"/>
    <lineage>
        <taxon>Eukaryota</taxon>
        <taxon>Viridiplantae</taxon>
        <taxon>Streptophyta</taxon>
        <taxon>Embryophyta</taxon>
        <taxon>Tracheophyta</taxon>
        <taxon>Spermatophyta</taxon>
        <taxon>Magnoliopsida</taxon>
        <taxon>eudicotyledons</taxon>
        <taxon>Gunneridae</taxon>
        <taxon>Pentapetalae</taxon>
        <taxon>rosids</taxon>
        <taxon>fabids</taxon>
        <taxon>Cucurbitales</taxon>
        <taxon>Cucurbitaceae</taxon>
        <taxon>Cucurbiteae</taxon>
        <taxon>Cucurbita</taxon>
    </lineage>
</organism>
<keyword evidence="5" id="KW-0539">Nucleus</keyword>
<evidence type="ECO:0000256" key="3">
    <source>
        <dbReference type="ARBA" id="ARBA00022771"/>
    </source>
</evidence>
<sequence length="1407" mass="158650">MGERVLSPNHAAVDLKSVVQLPRFCNFSEFAALEGCSSVSAWPGVGLFCCLRFWLRWEVEWNLCCSSLFCYECRVAGILVRFRGFCLSILEILGVRGGMEEELSAEKLLRKAKEEDFDFDLDRVLDAEGNEVLQNLHIDGAENLHSVSISCDCERELLELEIQKGYEARVEEVMVAVFKGSGENAEVEIRSSKRRKVDDDHIEGGDKKVVEKVKIKLMADKLRGSDRVLRSSFAAKMECDSVADSDGNNRTMVVQNCRSSRYGKRLEKLEKGSEDQLLSGDQEVKRKRGRPPKVEKEAEEVVVSPMMTLKRKPGRPPKLESENNHRVVCESRKLKKKRGRPPKTEKENDNPLLPPKLESENNHQLVYESKKLKKKRGRPPKIEKENENPLFPPNLECKNNHQLVCESKKLKKKRGRPPKTEKETDHPLFGELNNLKPRRGRPPKLQQSNGALKDELTKGRKDRLARKLSMKLRYGVKTNVPTYCFSSYKRHIRKEIHMKKSIPVGNDLSQEILIPEVALTASSKVITCGDKIKEVKKVEKPKINVDEYKRSVAKNLLRERITEILKTAGWTVQYRPRCKREYKDAVYVSPEGRTHWSITLAYNVLKRHYEIGDGDSKVYRTGFTFTPIPEEEIMTLTRVTRARKIGELKNRRRNEKLKKLIERTRCKEKAKSSRSPVSKKIKKRKKDMSHHDLDNSGHNLEKGFPQTQNSKRCALLVRNTEETANSCNDGYFLYKGKRTLLAWMIDLGVLSLDEKVKYMNQRKTRVKLEGRLTRDGILCNCCDEVFTISKFEMHAGGRVGQPLENIYVHTGSSLLQCLLESWNKQNEPQCKGYNFVDVDVEDPNDDTCGICGDGGDLICCDSCPSTFHQSCLDIKKFPSGPWHCLYCSCKSCGQVTMGLCPRDDHQEAAAAVLCKCHLCEEKYHPICVQTNDASGDDVNNPFFCGKKCQMLHERLQMLLGVKQDMEEGFSWTLIRRSDVGSDVSLCSEVAQKIKCNSELAVALFVMDECFLPIIDHRSGINLLHNILYNCGSNFTRLNFSGFYTAILEKDDEIICAASLRIHGNELAEMPFIGTRYMYRRQGMCRRFLGVIESALSSLNVEKLVIPAISELRDTWTSIFGFKPLEETSKQRMRKMSLLVFPGVEMLQKPLLKDHLPMECTPLAEGSKSPQLSEPQTLEVVATCPEERHLPGPCVNSCSEGTASDGFGISGEPAVVESSVKRNDKILNDDIDDTSDDVEAHNADVMDSTLGERNQKFENSMCSTCLICEEAEEAGQYQTSLGSTISDPEDRTSELNGEMDGSSAIDPKSCLEFPKGTDSIDGQATAEICIPSDKLESTHDEHVNQTETISSSNPQKIASVHDGQTVLVNSETANGCDATLHMDEKTSSPSDGDSLKVSSNCHPMEDVM</sequence>
<dbReference type="Pfam" id="PF00628">
    <property type="entry name" value="PHD"/>
    <property type="match status" value="1"/>
</dbReference>